<evidence type="ECO:0000256" key="1">
    <source>
        <dbReference type="SAM" id="MobiDB-lite"/>
    </source>
</evidence>
<feature type="transmembrane region" description="Helical" evidence="2">
    <location>
        <begin position="86"/>
        <end position="104"/>
    </location>
</feature>
<dbReference type="STRING" id="36818.BGK67_14790"/>
<evidence type="ECO:0000313" key="4">
    <source>
        <dbReference type="Proteomes" id="UP000095705"/>
    </source>
</evidence>
<name>A0A1E5PS94_9ACTN</name>
<dbReference type="Proteomes" id="UP000095705">
    <property type="component" value="Unassembled WGS sequence"/>
</dbReference>
<protein>
    <submittedName>
        <fullName evidence="3">Uncharacterized protein</fullName>
    </submittedName>
</protein>
<keyword evidence="2" id="KW-0812">Transmembrane</keyword>
<organism evidence="3 4">
    <name type="scientific">Streptomyces subrutilus</name>
    <dbReference type="NCBI Taxonomy" id="36818"/>
    <lineage>
        <taxon>Bacteria</taxon>
        <taxon>Bacillati</taxon>
        <taxon>Actinomycetota</taxon>
        <taxon>Actinomycetes</taxon>
        <taxon>Kitasatosporales</taxon>
        <taxon>Streptomycetaceae</taxon>
        <taxon>Streptomyces</taxon>
    </lineage>
</organism>
<gene>
    <name evidence="3" type="ORF">BGK67_14790</name>
</gene>
<evidence type="ECO:0000256" key="2">
    <source>
        <dbReference type="SAM" id="Phobius"/>
    </source>
</evidence>
<evidence type="ECO:0000313" key="3">
    <source>
        <dbReference type="EMBL" id="OEJ32425.1"/>
    </source>
</evidence>
<dbReference type="AlphaFoldDB" id="A0A1E5PS94"/>
<keyword evidence="2" id="KW-0472">Membrane</keyword>
<sequence>MGPGQGPGVRRPVRRRPGPGEGGHAMRLRRESIDLPEDRGCLQWVLGVPLGLLYVPAVYLCVLLLGAEVDPGDDRVRADMRSGAHAVYAVCLAGLLVCLLPVYRRTMNRWWYALPVLLAAVAWIRVATLP</sequence>
<feature type="region of interest" description="Disordered" evidence="1">
    <location>
        <begin position="1"/>
        <end position="25"/>
    </location>
</feature>
<proteinExistence type="predicted"/>
<reference evidence="3 4" key="1">
    <citation type="submission" date="2016-08" db="EMBL/GenBank/DDBJ databases">
        <title>The complete genome of Streptomyces subrutilus 10-1-1.</title>
        <authorList>
            <person name="Chen X."/>
        </authorList>
    </citation>
    <scope>NUCLEOTIDE SEQUENCE [LARGE SCALE GENOMIC DNA]</scope>
    <source>
        <strain evidence="3 4">10-1-1</strain>
    </source>
</reference>
<keyword evidence="2" id="KW-1133">Transmembrane helix</keyword>
<keyword evidence="4" id="KW-1185">Reference proteome</keyword>
<dbReference type="EMBL" id="MEHK01000001">
    <property type="protein sequence ID" value="OEJ32425.1"/>
    <property type="molecule type" value="Genomic_DNA"/>
</dbReference>
<accession>A0A1E5PS94</accession>
<feature type="transmembrane region" description="Helical" evidence="2">
    <location>
        <begin position="110"/>
        <end position="128"/>
    </location>
</feature>
<feature type="transmembrane region" description="Helical" evidence="2">
    <location>
        <begin position="44"/>
        <end position="65"/>
    </location>
</feature>
<comment type="caution">
    <text evidence="3">The sequence shown here is derived from an EMBL/GenBank/DDBJ whole genome shotgun (WGS) entry which is preliminary data.</text>
</comment>